<feature type="compositionally biased region" description="Low complexity" evidence="7">
    <location>
        <begin position="92"/>
        <end position="122"/>
    </location>
</feature>
<sequence length="486" mass="51897">MADAPPQTPAAPSSSDAPMADGSPPKYVPQFSAATEMILKRIQSGASLAGSSSLSSMGMTGTPPPGYEDMKRNVMMGMKTSMNMEIPTPPIGNRQRAGAAGRASGGAIAPRPAGTPTSSAGGSASGRGRGTPRGRGGARAGTKRKRMKSESMSSEEEEESDAMSKLGGDSDSDDAESVTELPKITQSGRQIVKPAPFVPTISESHTRRRAPSKRSQEQALCKRCGRGHSPQKNMIVFCDGCNLGWHQMCHDPIISEEMVNDEAASWYCLDCSNKKGIKTTGTDPKGVSWQGKNAEEKRSYFNSLPHQQLVNLLMQATVLHPNLPIFPQHPTSNAPNQAYVPQRAGSERRTNVHPQQPFPPSATSASGLFSRAEATPNAPINFIRKIQPGQTPPGNFSPSQANFPQSSSAPPTLNAQGEDSRESTPASPPYPKAGNGLMAKLPADEEDMEWLVDNNDFEAFSHVVYNENGERMEENGMPVNGQEPLA</sequence>
<feature type="region of interest" description="Disordered" evidence="7">
    <location>
        <begin position="384"/>
        <end position="441"/>
    </location>
</feature>
<evidence type="ECO:0000256" key="2">
    <source>
        <dbReference type="ARBA" id="ARBA00022723"/>
    </source>
</evidence>
<dbReference type="SUPFAM" id="SSF57903">
    <property type="entry name" value="FYVE/PHD zinc finger"/>
    <property type="match status" value="1"/>
</dbReference>
<feature type="compositionally biased region" description="Gly residues" evidence="7">
    <location>
        <begin position="123"/>
        <end position="139"/>
    </location>
</feature>
<dbReference type="InterPro" id="IPR019786">
    <property type="entry name" value="Zinc_finger_PHD-type_CS"/>
</dbReference>
<feature type="region of interest" description="Disordered" evidence="7">
    <location>
        <begin position="343"/>
        <end position="366"/>
    </location>
</feature>
<dbReference type="PANTHER" id="PTHR12628:SF10">
    <property type="entry name" value="HOMEOBOX DOMAIN-CONTAINING PROTEIN"/>
    <property type="match status" value="1"/>
</dbReference>
<protein>
    <submittedName>
        <fullName evidence="9">SWM histone demethylase complex subunit phf2</fullName>
    </submittedName>
</protein>
<evidence type="ECO:0000313" key="9">
    <source>
        <dbReference type="EMBL" id="TVY85105.1"/>
    </source>
</evidence>
<keyword evidence="5" id="KW-0539">Nucleus</keyword>
<feature type="region of interest" description="Disordered" evidence="7">
    <location>
        <begin position="45"/>
        <end position="67"/>
    </location>
</feature>
<keyword evidence="2" id="KW-0479">Metal-binding</keyword>
<dbReference type="PROSITE" id="PS01359">
    <property type="entry name" value="ZF_PHD_1"/>
    <property type="match status" value="1"/>
</dbReference>
<dbReference type="InterPro" id="IPR019787">
    <property type="entry name" value="Znf_PHD-finger"/>
</dbReference>
<dbReference type="GO" id="GO:0008270">
    <property type="term" value="F:zinc ion binding"/>
    <property type="evidence" value="ECO:0007669"/>
    <property type="project" value="UniProtKB-KW"/>
</dbReference>
<dbReference type="PROSITE" id="PS50016">
    <property type="entry name" value="ZF_PHD_2"/>
    <property type="match status" value="1"/>
</dbReference>
<dbReference type="InterPro" id="IPR013083">
    <property type="entry name" value="Znf_RING/FYVE/PHD"/>
</dbReference>
<dbReference type="CDD" id="cd15502">
    <property type="entry name" value="PHD_Phf1p_Phf2p_like"/>
    <property type="match status" value="1"/>
</dbReference>
<dbReference type="GO" id="GO:0003682">
    <property type="term" value="F:chromatin binding"/>
    <property type="evidence" value="ECO:0007669"/>
    <property type="project" value="TreeGrafter"/>
</dbReference>
<dbReference type="Gene3D" id="3.30.40.10">
    <property type="entry name" value="Zinc/RING finger domain, C3HC4 (zinc finger)"/>
    <property type="match status" value="1"/>
</dbReference>
<dbReference type="PANTHER" id="PTHR12628">
    <property type="entry name" value="POLYCOMB-LIKE TRANSCRIPTION FACTOR"/>
    <property type="match status" value="1"/>
</dbReference>
<evidence type="ECO:0000256" key="5">
    <source>
        <dbReference type="ARBA" id="ARBA00023242"/>
    </source>
</evidence>
<dbReference type="OrthoDB" id="5863171at2759"/>
<keyword evidence="4" id="KW-0862">Zinc</keyword>
<name>A0A8T9CH03_9HELO</name>
<dbReference type="InterPro" id="IPR001965">
    <property type="entry name" value="Znf_PHD"/>
</dbReference>
<keyword evidence="10" id="KW-1185">Reference proteome</keyword>
<comment type="caution">
    <text evidence="9">The sequence shown here is derived from an EMBL/GenBank/DDBJ whole genome shotgun (WGS) entry which is preliminary data.</text>
</comment>
<organism evidence="9 10">
    <name type="scientific">Lachnellula suecica</name>
    <dbReference type="NCBI Taxonomy" id="602035"/>
    <lineage>
        <taxon>Eukaryota</taxon>
        <taxon>Fungi</taxon>
        <taxon>Dikarya</taxon>
        <taxon>Ascomycota</taxon>
        <taxon>Pezizomycotina</taxon>
        <taxon>Leotiomycetes</taxon>
        <taxon>Helotiales</taxon>
        <taxon>Lachnaceae</taxon>
        <taxon>Lachnellula</taxon>
    </lineage>
</organism>
<dbReference type="Proteomes" id="UP000469558">
    <property type="component" value="Unassembled WGS sequence"/>
</dbReference>
<feature type="compositionally biased region" description="Low complexity" evidence="7">
    <location>
        <begin position="45"/>
        <end position="61"/>
    </location>
</feature>
<proteinExistence type="predicted"/>
<feature type="domain" description="PHD-type" evidence="8">
    <location>
        <begin position="218"/>
        <end position="274"/>
    </location>
</feature>
<evidence type="ECO:0000256" key="6">
    <source>
        <dbReference type="PROSITE-ProRule" id="PRU00146"/>
    </source>
</evidence>
<dbReference type="AlphaFoldDB" id="A0A8T9CH03"/>
<evidence type="ECO:0000313" key="10">
    <source>
        <dbReference type="Proteomes" id="UP000469558"/>
    </source>
</evidence>
<dbReference type="SMART" id="SM00249">
    <property type="entry name" value="PHD"/>
    <property type="match status" value="1"/>
</dbReference>
<feature type="region of interest" description="Disordered" evidence="7">
    <location>
        <begin position="85"/>
        <end position="218"/>
    </location>
</feature>
<feature type="compositionally biased region" description="Polar residues" evidence="7">
    <location>
        <begin position="388"/>
        <end position="417"/>
    </location>
</feature>
<gene>
    <name evidence="9" type="primary">phf2</name>
    <name evidence="9" type="ORF">LSUE1_G001378</name>
</gene>
<dbReference type="GO" id="GO:0045814">
    <property type="term" value="P:negative regulation of gene expression, epigenetic"/>
    <property type="evidence" value="ECO:0007669"/>
    <property type="project" value="TreeGrafter"/>
</dbReference>
<dbReference type="Pfam" id="PF00628">
    <property type="entry name" value="PHD"/>
    <property type="match status" value="1"/>
</dbReference>
<evidence type="ECO:0000259" key="8">
    <source>
        <dbReference type="PROSITE" id="PS50016"/>
    </source>
</evidence>
<accession>A0A8T9CH03</accession>
<dbReference type="InterPro" id="IPR011011">
    <property type="entry name" value="Znf_FYVE_PHD"/>
</dbReference>
<dbReference type="GO" id="GO:0005634">
    <property type="term" value="C:nucleus"/>
    <property type="evidence" value="ECO:0007669"/>
    <property type="project" value="UniProtKB-SubCell"/>
</dbReference>
<feature type="compositionally biased region" description="Low complexity" evidence="7">
    <location>
        <begin position="1"/>
        <end position="25"/>
    </location>
</feature>
<evidence type="ECO:0000256" key="4">
    <source>
        <dbReference type="ARBA" id="ARBA00022833"/>
    </source>
</evidence>
<evidence type="ECO:0000256" key="7">
    <source>
        <dbReference type="SAM" id="MobiDB-lite"/>
    </source>
</evidence>
<reference evidence="9 10" key="1">
    <citation type="submission" date="2018-05" db="EMBL/GenBank/DDBJ databases">
        <title>Genome sequencing and assembly of the regulated plant pathogen Lachnellula willkommii and related sister species for the development of diagnostic species identification markers.</title>
        <authorList>
            <person name="Giroux E."/>
            <person name="Bilodeau G."/>
        </authorList>
    </citation>
    <scope>NUCLEOTIDE SEQUENCE [LARGE SCALE GENOMIC DNA]</scope>
    <source>
        <strain evidence="9 10">CBS 268.59</strain>
    </source>
</reference>
<keyword evidence="3 6" id="KW-0863">Zinc-finger</keyword>
<dbReference type="GO" id="GO:0003677">
    <property type="term" value="F:DNA binding"/>
    <property type="evidence" value="ECO:0007669"/>
    <property type="project" value="TreeGrafter"/>
</dbReference>
<dbReference type="EMBL" id="QGMK01000030">
    <property type="protein sequence ID" value="TVY85105.1"/>
    <property type="molecule type" value="Genomic_DNA"/>
</dbReference>
<comment type="subcellular location">
    <subcellularLocation>
        <location evidence="1">Nucleus</location>
    </subcellularLocation>
</comment>
<evidence type="ECO:0000256" key="3">
    <source>
        <dbReference type="ARBA" id="ARBA00022771"/>
    </source>
</evidence>
<feature type="region of interest" description="Disordered" evidence="7">
    <location>
        <begin position="1"/>
        <end position="28"/>
    </location>
</feature>
<evidence type="ECO:0000256" key="1">
    <source>
        <dbReference type="ARBA" id="ARBA00004123"/>
    </source>
</evidence>